<dbReference type="Gene3D" id="3.40.50.300">
    <property type="entry name" value="P-loop containing nucleotide triphosphate hydrolases"/>
    <property type="match status" value="1"/>
</dbReference>
<name>A0A3N5BCS9_9BACI</name>
<proteinExistence type="predicted"/>
<accession>A0A3N5BCS9</accession>
<dbReference type="Proteomes" id="UP000276443">
    <property type="component" value="Unassembled WGS sequence"/>
</dbReference>
<evidence type="ECO:0000313" key="2">
    <source>
        <dbReference type="Proteomes" id="UP000276443"/>
    </source>
</evidence>
<sequence length="178" mass="20482">MDRKVIITVGKTHSGKTTFAKALEQELDHSLIIDQDNHAEFINTYYEKLLPEQGPNTFKYTITQTILEYAVKQTDYHLIICNSNLNKNGRLNLINYLKEQGFTSILVYFDIPEQTLRDRISNSNRSKAIFRTASNFDEVLDRQLDESDGTGPNDNEADFLFKIKQSEDLSNVIQSIIK</sequence>
<dbReference type="RefSeq" id="WP_124218951.1">
    <property type="nucleotide sequence ID" value="NZ_RKRF01000007.1"/>
</dbReference>
<dbReference type="EMBL" id="RKRF01000007">
    <property type="protein sequence ID" value="RPF55273.1"/>
    <property type="molecule type" value="Genomic_DNA"/>
</dbReference>
<dbReference type="Pfam" id="PF13671">
    <property type="entry name" value="AAA_33"/>
    <property type="match status" value="1"/>
</dbReference>
<evidence type="ECO:0000313" key="1">
    <source>
        <dbReference type="EMBL" id="RPF55273.1"/>
    </source>
</evidence>
<organism evidence="1 2">
    <name type="scientific">Aquisalibacillus elongatus</name>
    <dbReference type="NCBI Taxonomy" id="485577"/>
    <lineage>
        <taxon>Bacteria</taxon>
        <taxon>Bacillati</taxon>
        <taxon>Bacillota</taxon>
        <taxon>Bacilli</taxon>
        <taxon>Bacillales</taxon>
        <taxon>Bacillaceae</taxon>
        <taxon>Aquisalibacillus</taxon>
    </lineage>
</organism>
<protein>
    <submittedName>
        <fullName evidence="1">AAA domain-containing protein</fullName>
    </submittedName>
</protein>
<dbReference type="OrthoDB" id="2356842at2"/>
<keyword evidence="2" id="KW-1185">Reference proteome</keyword>
<comment type="caution">
    <text evidence="1">The sequence shown here is derived from an EMBL/GenBank/DDBJ whole genome shotgun (WGS) entry which is preliminary data.</text>
</comment>
<gene>
    <name evidence="1" type="ORF">EDC24_0144</name>
</gene>
<dbReference type="SUPFAM" id="SSF52540">
    <property type="entry name" value="P-loop containing nucleoside triphosphate hydrolases"/>
    <property type="match status" value="1"/>
</dbReference>
<dbReference type="AlphaFoldDB" id="A0A3N5BCS9"/>
<dbReference type="InterPro" id="IPR027417">
    <property type="entry name" value="P-loop_NTPase"/>
</dbReference>
<reference evidence="1 2" key="1">
    <citation type="submission" date="2018-11" db="EMBL/GenBank/DDBJ databases">
        <title>Genomic Encyclopedia of Type Strains, Phase IV (KMG-IV): sequencing the most valuable type-strain genomes for metagenomic binning, comparative biology and taxonomic classification.</title>
        <authorList>
            <person name="Goeker M."/>
        </authorList>
    </citation>
    <scope>NUCLEOTIDE SEQUENCE [LARGE SCALE GENOMIC DNA]</scope>
    <source>
        <strain evidence="1 2">DSM 18090</strain>
    </source>
</reference>